<evidence type="ECO:0000313" key="2">
    <source>
        <dbReference type="EMBL" id="MFB9904311.1"/>
    </source>
</evidence>
<evidence type="ECO:0000313" key="3">
    <source>
        <dbReference type="Proteomes" id="UP001589693"/>
    </source>
</evidence>
<dbReference type="EMBL" id="JBHLZU010000009">
    <property type="protein sequence ID" value="MFB9904311.1"/>
    <property type="molecule type" value="Genomic_DNA"/>
</dbReference>
<evidence type="ECO:0008006" key="4">
    <source>
        <dbReference type="Google" id="ProtNLM"/>
    </source>
</evidence>
<sequence>MTALRGRWPPVAVLVAAVAMLVASLVWVAGDGSAPPGPTTRTAGVPGEGPVRTMDDADRAAERFADQEGLRVGEVMQFSNGYYAQLLAPDGSRATEVLIDPDSGTVQIEFGPAMMWNTASGMMPAPGRTGTAAIGPDQAVRIADQWLSEHRTGLHAAEPDRFPGYYTLHTLRDDHIVGMLSVNATTGAVWYHTWHGRFLQMREHLGGA</sequence>
<comment type="caution">
    <text evidence="2">The sequence shown here is derived from an EMBL/GenBank/DDBJ whole genome shotgun (WGS) entry which is preliminary data.</text>
</comment>
<proteinExistence type="predicted"/>
<organism evidence="2 3">
    <name type="scientific">Allokutzneria oryzae</name>
    <dbReference type="NCBI Taxonomy" id="1378989"/>
    <lineage>
        <taxon>Bacteria</taxon>
        <taxon>Bacillati</taxon>
        <taxon>Actinomycetota</taxon>
        <taxon>Actinomycetes</taxon>
        <taxon>Pseudonocardiales</taxon>
        <taxon>Pseudonocardiaceae</taxon>
        <taxon>Allokutzneria</taxon>
    </lineage>
</organism>
<dbReference type="RefSeq" id="WP_377851514.1">
    <property type="nucleotide sequence ID" value="NZ_JBHLZU010000009.1"/>
</dbReference>
<evidence type="ECO:0000256" key="1">
    <source>
        <dbReference type="SAM" id="MobiDB-lite"/>
    </source>
</evidence>
<reference evidence="2 3" key="1">
    <citation type="submission" date="2024-09" db="EMBL/GenBank/DDBJ databases">
        <authorList>
            <person name="Sun Q."/>
            <person name="Mori K."/>
        </authorList>
    </citation>
    <scope>NUCLEOTIDE SEQUENCE [LARGE SCALE GENOMIC DNA]</scope>
    <source>
        <strain evidence="2 3">TBRC 7907</strain>
    </source>
</reference>
<protein>
    <recommendedName>
        <fullName evidence="4">PepSY domain-containing protein</fullName>
    </recommendedName>
</protein>
<keyword evidence="3" id="KW-1185">Reference proteome</keyword>
<name>A0ABV5ZTT7_9PSEU</name>
<accession>A0ABV5ZTT7</accession>
<feature type="region of interest" description="Disordered" evidence="1">
    <location>
        <begin position="32"/>
        <end position="51"/>
    </location>
</feature>
<gene>
    <name evidence="2" type="ORF">ACFFQA_10220</name>
</gene>
<dbReference type="Proteomes" id="UP001589693">
    <property type="component" value="Unassembled WGS sequence"/>
</dbReference>